<feature type="disulfide bond" evidence="13">
    <location>
        <begin position="989"/>
        <end position="998"/>
    </location>
</feature>
<keyword evidence="3" id="KW-0964">Secreted</keyword>
<comment type="caution">
    <text evidence="13">Lacks conserved residue(s) required for the propagation of feature annotation.</text>
</comment>
<comment type="subcellular location">
    <subcellularLocation>
        <location evidence="2">Secreted</location>
        <location evidence="2">Extracellular space</location>
        <location evidence="2">Extracellular matrix</location>
        <location evidence="2">Basement membrane</location>
    </subcellularLocation>
</comment>
<dbReference type="RefSeq" id="XP_030063675.1">
    <property type="nucleotide sequence ID" value="XM_030207815.1"/>
</dbReference>
<dbReference type="Proteomes" id="UP000515156">
    <property type="component" value="Chromosome 6"/>
</dbReference>
<dbReference type="PROSITE" id="PS01248">
    <property type="entry name" value="EGF_LAM_1"/>
    <property type="match status" value="4"/>
</dbReference>
<name>A0A6P7YKQ6_9AMPH</name>
<feature type="disulfide bond" evidence="13">
    <location>
        <begin position="385"/>
        <end position="397"/>
    </location>
</feature>
<dbReference type="FunFam" id="2.60.120.260:FF:000018">
    <property type="entry name" value="Laminin subunit gamma 1"/>
    <property type="match status" value="1"/>
</dbReference>
<evidence type="ECO:0000256" key="12">
    <source>
        <dbReference type="ARBA" id="ARBA00023292"/>
    </source>
</evidence>
<dbReference type="PROSITE" id="PS51115">
    <property type="entry name" value="LAMININ_IVA"/>
    <property type="match status" value="1"/>
</dbReference>
<evidence type="ECO:0000259" key="17">
    <source>
        <dbReference type="PROSITE" id="PS51115"/>
    </source>
</evidence>
<feature type="disulfide bond" evidence="13">
    <location>
        <begin position="942"/>
        <end position="951"/>
    </location>
</feature>
<organism evidence="19 20">
    <name type="scientific">Microcaecilia unicolor</name>
    <dbReference type="NCBI Taxonomy" id="1415580"/>
    <lineage>
        <taxon>Eukaryota</taxon>
        <taxon>Metazoa</taxon>
        <taxon>Chordata</taxon>
        <taxon>Craniata</taxon>
        <taxon>Vertebrata</taxon>
        <taxon>Euteleostomi</taxon>
        <taxon>Amphibia</taxon>
        <taxon>Gymnophiona</taxon>
        <taxon>Siphonopidae</taxon>
        <taxon>Microcaecilia</taxon>
    </lineage>
</organism>
<feature type="disulfide bond" evidence="13">
    <location>
        <begin position="969"/>
        <end position="981"/>
    </location>
</feature>
<feature type="disulfide bond" evidence="13">
    <location>
        <begin position="923"/>
        <end position="940"/>
    </location>
</feature>
<dbReference type="CTD" id="10319"/>
<keyword evidence="12 13" id="KW-0424">Laminin EGF-like domain</keyword>
<keyword evidence="4" id="KW-0272">Extracellular matrix</keyword>
<dbReference type="FunFam" id="2.10.25.10:FF:000074">
    <property type="entry name" value="Laminin subunit alpha"/>
    <property type="match status" value="1"/>
</dbReference>
<dbReference type="Gene3D" id="2.60.120.260">
    <property type="entry name" value="Galactose-binding domain-like"/>
    <property type="match status" value="1"/>
</dbReference>
<feature type="chain" id="PRO_5027997188" evidence="15">
    <location>
        <begin position="23"/>
        <end position="1570"/>
    </location>
</feature>
<evidence type="ECO:0000256" key="7">
    <source>
        <dbReference type="ARBA" id="ARBA00022869"/>
    </source>
</evidence>
<dbReference type="FunFam" id="2.10.25.10:FF:000105">
    <property type="entry name" value="laminin subunit gamma-1"/>
    <property type="match status" value="2"/>
</dbReference>
<dbReference type="Pfam" id="PF24973">
    <property type="entry name" value="EGF_LMN_ATRN"/>
    <property type="match status" value="1"/>
</dbReference>
<keyword evidence="9 14" id="KW-0175">Coiled coil</keyword>
<feature type="domain" description="Laminin EGF-like" evidence="16">
    <location>
        <begin position="432"/>
        <end position="481"/>
    </location>
</feature>
<feature type="coiled-coil region" evidence="14">
    <location>
        <begin position="1526"/>
        <end position="1560"/>
    </location>
</feature>
<dbReference type="GO" id="GO:0009888">
    <property type="term" value="P:tissue development"/>
    <property type="evidence" value="ECO:0007669"/>
    <property type="project" value="TreeGrafter"/>
</dbReference>
<evidence type="ECO:0000256" key="2">
    <source>
        <dbReference type="ARBA" id="ARBA00004302"/>
    </source>
</evidence>
<dbReference type="SMART" id="SM00181">
    <property type="entry name" value="EGF"/>
    <property type="match status" value="8"/>
</dbReference>
<evidence type="ECO:0000259" key="16">
    <source>
        <dbReference type="PROSITE" id="PS50027"/>
    </source>
</evidence>
<dbReference type="SMART" id="SM00281">
    <property type="entry name" value="LamB"/>
    <property type="match status" value="1"/>
</dbReference>
<evidence type="ECO:0000256" key="4">
    <source>
        <dbReference type="ARBA" id="ARBA00022530"/>
    </source>
</evidence>
<keyword evidence="19" id="KW-1185">Reference proteome</keyword>
<evidence type="ECO:0000256" key="1">
    <source>
        <dbReference type="ARBA" id="ARBA00002418"/>
    </source>
</evidence>
<dbReference type="FunFam" id="2.10.25.10:FF:000163">
    <property type="entry name" value="laminin subunit gamma-1"/>
    <property type="match status" value="1"/>
</dbReference>
<evidence type="ECO:0000256" key="6">
    <source>
        <dbReference type="ARBA" id="ARBA00022737"/>
    </source>
</evidence>
<evidence type="ECO:0000259" key="18">
    <source>
        <dbReference type="PROSITE" id="PS51117"/>
    </source>
</evidence>
<evidence type="ECO:0000256" key="5">
    <source>
        <dbReference type="ARBA" id="ARBA00022729"/>
    </source>
</evidence>
<dbReference type="InterPro" id="IPR056863">
    <property type="entry name" value="LMN_ATRN_NET-like_EGF"/>
</dbReference>
<evidence type="ECO:0000256" key="13">
    <source>
        <dbReference type="PROSITE-ProRule" id="PRU00460"/>
    </source>
</evidence>
<dbReference type="FunFam" id="2.10.25.10:FF:000166">
    <property type="entry name" value="laminin subunit gamma-1"/>
    <property type="match status" value="1"/>
</dbReference>
<dbReference type="SMART" id="SM00136">
    <property type="entry name" value="LamNT"/>
    <property type="match status" value="1"/>
</dbReference>
<dbReference type="PRINTS" id="PR00011">
    <property type="entry name" value="EGFLAMININ"/>
</dbReference>
<feature type="disulfide bond" evidence="13">
    <location>
        <begin position="893"/>
        <end position="902"/>
    </location>
</feature>
<evidence type="ECO:0000256" key="9">
    <source>
        <dbReference type="ARBA" id="ARBA00023054"/>
    </source>
</evidence>
<dbReference type="PANTHER" id="PTHR10574">
    <property type="entry name" value="NETRIN/LAMININ-RELATED"/>
    <property type="match status" value="1"/>
</dbReference>
<evidence type="ECO:0000256" key="8">
    <source>
        <dbReference type="ARBA" id="ARBA00022889"/>
    </source>
</evidence>
<accession>A0A6P7YKQ6</accession>
<feature type="signal peptide" evidence="15">
    <location>
        <begin position="1"/>
        <end position="22"/>
    </location>
</feature>
<reference evidence="20" key="1">
    <citation type="submission" date="2025-08" db="UniProtKB">
        <authorList>
            <consortium name="RefSeq"/>
        </authorList>
    </citation>
    <scope>IDENTIFICATION</scope>
</reference>
<feature type="domain" description="Laminin EGF-like" evidence="16">
    <location>
        <begin position="711"/>
        <end position="758"/>
    </location>
</feature>
<dbReference type="GO" id="GO:0007155">
    <property type="term" value="P:cell adhesion"/>
    <property type="evidence" value="ECO:0007669"/>
    <property type="project" value="UniProtKB-KW"/>
</dbReference>
<dbReference type="CDD" id="cd00055">
    <property type="entry name" value="EGF_Lam"/>
    <property type="match status" value="9"/>
</dbReference>
<dbReference type="GO" id="GO:0005604">
    <property type="term" value="C:basement membrane"/>
    <property type="evidence" value="ECO:0007669"/>
    <property type="project" value="UniProtKB-SubCell"/>
</dbReference>
<dbReference type="FunCoup" id="A0A6P7YKQ6">
    <property type="interactions" value="439"/>
</dbReference>
<dbReference type="Pfam" id="PF00055">
    <property type="entry name" value="Laminin_N"/>
    <property type="match status" value="1"/>
</dbReference>
<feature type="domain" description="Laminin N-terminal" evidence="18">
    <location>
        <begin position="33"/>
        <end position="272"/>
    </location>
</feature>
<dbReference type="InParanoid" id="A0A6P7YKQ6"/>
<dbReference type="PROSITE" id="PS51117">
    <property type="entry name" value="LAMININ_NTER"/>
    <property type="match status" value="1"/>
</dbReference>
<feature type="disulfide bond" evidence="13">
    <location>
        <begin position="921"/>
        <end position="933"/>
    </location>
</feature>
<feature type="disulfide bond" evidence="13">
    <location>
        <begin position="294"/>
        <end position="303"/>
    </location>
</feature>
<dbReference type="SUPFAM" id="SSF57196">
    <property type="entry name" value="EGF/Laminin"/>
    <property type="match status" value="8"/>
</dbReference>
<dbReference type="PANTHER" id="PTHR10574:SF240">
    <property type="entry name" value="LAMININ SUBUNIT GAMMA-3"/>
    <property type="match status" value="1"/>
</dbReference>
<evidence type="ECO:0000256" key="15">
    <source>
        <dbReference type="SAM" id="SignalP"/>
    </source>
</evidence>
<dbReference type="Gene3D" id="2.10.25.10">
    <property type="entry name" value="Laminin"/>
    <property type="match status" value="9"/>
</dbReference>
<keyword evidence="8" id="KW-0130">Cell adhesion</keyword>
<dbReference type="Pfam" id="PF00052">
    <property type="entry name" value="Laminin_B"/>
    <property type="match status" value="1"/>
</dbReference>
<evidence type="ECO:0000256" key="3">
    <source>
        <dbReference type="ARBA" id="ARBA00022525"/>
    </source>
</evidence>
<dbReference type="GO" id="GO:0009887">
    <property type="term" value="P:animal organ morphogenesis"/>
    <property type="evidence" value="ECO:0007669"/>
    <property type="project" value="TreeGrafter"/>
</dbReference>
<keyword evidence="10 13" id="KW-1015">Disulfide bond</keyword>
<keyword evidence="7" id="KW-0084">Basement membrane</keyword>
<feature type="disulfide bond" evidence="13">
    <location>
        <begin position="838"/>
        <end position="847"/>
    </location>
</feature>
<evidence type="ECO:0000256" key="11">
    <source>
        <dbReference type="ARBA" id="ARBA00023180"/>
    </source>
</evidence>
<feature type="domain" description="Laminin EGF-like" evidence="16">
    <location>
        <begin position="814"/>
        <end position="869"/>
    </location>
</feature>
<comment type="function">
    <text evidence="1">Binding to cells via a high affinity receptor, laminin is thought to mediate the attachment, migration and organization of cells into tissues during embryonic development by interacting with other extracellular matrix components.</text>
</comment>
<dbReference type="OrthoDB" id="430826at2759"/>
<dbReference type="GeneID" id="115473133"/>
<dbReference type="FunFam" id="2.10.25.10:FF:000174">
    <property type="entry name" value="Laminin subunit gamma-1"/>
    <property type="match status" value="1"/>
</dbReference>
<evidence type="ECO:0000256" key="10">
    <source>
        <dbReference type="ARBA" id="ARBA00023157"/>
    </source>
</evidence>
<feature type="domain" description="Laminin EGF-like" evidence="16">
    <location>
        <begin position="969"/>
        <end position="1016"/>
    </location>
</feature>
<keyword evidence="11" id="KW-0325">Glycoprotein</keyword>
<feature type="domain" description="Laminin IV type A" evidence="17">
    <location>
        <begin position="508"/>
        <end position="676"/>
    </location>
</feature>
<evidence type="ECO:0000313" key="20">
    <source>
        <dbReference type="RefSeq" id="XP_030063675.1"/>
    </source>
</evidence>
<protein>
    <submittedName>
        <fullName evidence="20">Laminin subunit gamma-3 isoform X1</fullName>
    </submittedName>
</protein>
<evidence type="ECO:0000256" key="14">
    <source>
        <dbReference type="SAM" id="Coils"/>
    </source>
</evidence>
<dbReference type="FunFam" id="2.10.25.10:FF:000193">
    <property type="entry name" value="Laminin subunit gamma 1"/>
    <property type="match status" value="1"/>
</dbReference>
<keyword evidence="5 15" id="KW-0732">Signal</keyword>
<feature type="domain" description="Laminin EGF-like" evidence="16">
    <location>
        <begin position="870"/>
        <end position="920"/>
    </location>
</feature>
<sequence>MEWTGWLWLLSSLSLSMLSVLGQMDSCYDALGKAQRCLPMFENVAFNKEVGVTNTCGSPPEDYCLQTGARGVNQLCHRCDAMDPNLHHNASYLTDFHNDEDPTWWQSQSMAFGVQHPNSVNITLHMGKSFEITYIRLKFQSSRPESFAIYKRSHEGGPWIPYQYYSSSCMLTYGRREDEYLRPGEEEGVAFCTQEFSDISPLRGGNVAFSTLEGRPGAYAFDQNRVLQDWVTCTDLLISLNRLNTFGDDIFKRPKDLQAYFYAISDFSVGGRCKCHGHARECMRTETGQLVCNCQHNTTGVDCEYCHPFYQDQPWAPGTAESANECQPCECHGKSDECFFDPDLYQRTGHGGHCLHCRDNTDGPYCERCQKNFYREGQLGICQPCHCNPAGSLHLQCDTLGICECKAGVTGWKCERCLAGYHSFSEGGCRPCSCHPAGSMGNCHPQSGQCSCKQNVEGYLCDRCLPGTFNLQPENPHGCTSCFCYGHSVACSRADHYAVHHILSNFSQSADGWRGQSTDGQEIPVYWTGSEIFLETSSKEETPIDFVAPDKFLGQQQFSYGQLLSLRLRALGNDTLLPAIQLILEGASMKLSAVRTGPQHCPDSSQQDCVLLFRLSEVLDDFKPTLSSFDFRRMLTNVTGLRVRADSNLEDAVFLREVRLVSARAGLSPPAEWVEQCVCPQGYTGQFCESCVLGYRKEIPLGGPYTACVPCSCNQHGNCDPSSGVCQCLHNTEGSSCERCVEGFYGNPFMGNLDDCKSCPCPGQSTCALMSQSGEVVCTNCPLGQRGRLCEICDDGFFGDPLGYHGPIHPCIPCQCNENIDLNAVGNCDSLTGHCLKCLYNTMGEQCERCQEGFYGDALTPDITRKCVSCNCSHAGTAGSLLTCDSMTGQCECLPHVTGRDCSKCTPGFYDLQLGIGCKSCACHSVGSQNHQCDPVTGQCICHIGIEGTSCDHCRSGYFGFSMKGCRDCHCSLLGSLTPQCHENGTCLCRDGFVGYKCDQCEVNFFYNPVRAGCDECPLCYTLVKAEADRLRMRLEKIQQWLQKPECQGTWHRSWQQSVLAEESHEDQLHHSYLLQDTRDAFLQQIVELENSISSVWSRLSNINRNLSCSEDRAQKVCHLLQEQDAILGSMQRELQQAADTLHTLVIPLVIPNQLTNWTYLALESQQLTESHRQTASQIESAAQRAVLAAQRSHAVLQNISGYQSSRGVRAELEDWYQQVLDAHEQLKDSSEKVATDVKHTLATVQQTSNKTASPTAPPLGRETEALCSKVKELERVQELKEQHVHEIWQIQQEKTQRHLQRTQQFKELQERCSSALTLATSSVAEGKQITTAAKSLLSDLEDIMMQNKAQRAVRRQKMGIVRNRVIQNALKKTRQVVRVLGNASTLSTTAKNKTQDAERTVREASQGSRELLREVKEKHRHSSDLAKSVNGSLQETLRQLQVSEILQKDLQEAEEVKAGMRSVKKTFLNAWHSLKLDMEALANLLNALETPGQDGHSSRVLSKSWAELELLQQRLAQSGALDQKLQQLQQGAEEQRLKIQEYEREINEIQAEKQSLEDIVRTLPRDCPV</sequence>
<feature type="domain" description="Laminin EGF-like" evidence="16">
    <location>
        <begin position="273"/>
        <end position="328"/>
    </location>
</feature>
<feature type="domain" description="Laminin EGF-like" evidence="16">
    <location>
        <begin position="921"/>
        <end position="968"/>
    </location>
</feature>
<dbReference type="Pfam" id="PF00053">
    <property type="entry name" value="EGF_laminin"/>
    <property type="match status" value="10"/>
</dbReference>
<dbReference type="SUPFAM" id="SSF57184">
    <property type="entry name" value="Growth factor receptor domain"/>
    <property type="match status" value="1"/>
</dbReference>
<dbReference type="FunFam" id="2.10.25.10:FF:000067">
    <property type="entry name" value="Laminin subunit gamma 1"/>
    <property type="match status" value="1"/>
</dbReference>
<dbReference type="InterPro" id="IPR000742">
    <property type="entry name" value="EGF"/>
</dbReference>
<dbReference type="KEGG" id="muo:115473133"/>
<dbReference type="InterPro" id="IPR050440">
    <property type="entry name" value="Laminin/Netrin_ECM"/>
</dbReference>
<dbReference type="FunFam" id="2.10.25.10:FF:000188">
    <property type="entry name" value="Laminin subunit gamma 2"/>
    <property type="match status" value="1"/>
</dbReference>
<feature type="disulfide bond" evidence="13">
    <location>
        <begin position="452"/>
        <end position="461"/>
    </location>
</feature>
<feature type="disulfide bond" evidence="13">
    <location>
        <begin position="275"/>
        <end position="292"/>
    </location>
</feature>
<gene>
    <name evidence="20" type="primary">LAMC3</name>
</gene>
<dbReference type="InterPro" id="IPR002049">
    <property type="entry name" value="LE_dom"/>
</dbReference>
<dbReference type="InterPro" id="IPR000034">
    <property type="entry name" value="Laminin_IV"/>
</dbReference>
<dbReference type="InterPro" id="IPR008211">
    <property type="entry name" value="Laminin_N"/>
</dbReference>
<proteinExistence type="predicted"/>
<dbReference type="PROSITE" id="PS50027">
    <property type="entry name" value="EGF_LAM_2"/>
    <property type="match status" value="8"/>
</dbReference>
<feature type="disulfide bond" evidence="13">
    <location>
        <begin position="405"/>
        <end position="414"/>
    </location>
</feature>
<evidence type="ECO:0000313" key="19">
    <source>
        <dbReference type="Proteomes" id="UP000515156"/>
    </source>
</evidence>
<keyword evidence="6" id="KW-0677">Repeat</keyword>
<dbReference type="InterPro" id="IPR009030">
    <property type="entry name" value="Growth_fac_rcpt_cys_sf"/>
</dbReference>
<feature type="disulfide bond" evidence="13">
    <location>
        <begin position="728"/>
        <end position="737"/>
    </location>
</feature>
<dbReference type="SMART" id="SM00180">
    <property type="entry name" value="EGF_Lam"/>
    <property type="match status" value="11"/>
</dbReference>
<feature type="domain" description="Laminin EGF-like" evidence="16">
    <location>
        <begin position="385"/>
        <end position="431"/>
    </location>
</feature>